<accession>A0A545T5P2</accession>
<dbReference type="SUPFAM" id="SSF47413">
    <property type="entry name" value="lambda repressor-like DNA-binding domains"/>
    <property type="match status" value="1"/>
</dbReference>
<protein>
    <submittedName>
        <fullName evidence="3">Helix-turn-helix domain-containing protein</fullName>
    </submittedName>
</protein>
<dbReference type="PROSITE" id="PS50943">
    <property type="entry name" value="HTH_CROC1"/>
    <property type="match status" value="1"/>
</dbReference>
<dbReference type="OrthoDB" id="461984at2"/>
<keyword evidence="1" id="KW-0238">DNA-binding</keyword>
<dbReference type="SMART" id="SM00530">
    <property type="entry name" value="HTH_XRE"/>
    <property type="match status" value="1"/>
</dbReference>
<dbReference type="CDD" id="cd00093">
    <property type="entry name" value="HTH_XRE"/>
    <property type="match status" value="1"/>
</dbReference>
<organism evidence="3 4">
    <name type="scientific">Denitrobaculum tricleocarpae</name>
    <dbReference type="NCBI Taxonomy" id="2591009"/>
    <lineage>
        <taxon>Bacteria</taxon>
        <taxon>Pseudomonadati</taxon>
        <taxon>Pseudomonadota</taxon>
        <taxon>Alphaproteobacteria</taxon>
        <taxon>Rhodospirillales</taxon>
        <taxon>Rhodospirillaceae</taxon>
        <taxon>Denitrobaculum</taxon>
    </lineage>
</organism>
<evidence type="ECO:0000256" key="1">
    <source>
        <dbReference type="ARBA" id="ARBA00023125"/>
    </source>
</evidence>
<dbReference type="Pfam" id="PF12844">
    <property type="entry name" value="HTH_19"/>
    <property type="match status" value="1"/>
</dbReference>
<proteinExistence type="predicted"/>
<evidence type="ECO:0000313" key="4">
    <source>
        <dbReference type="Proteomes" id="UP000315252"/>
    </source>
</evidence>
<name>A0A545T5P2_9PROT</name>
<dbReference type="Proteomes" id="UP000315252">
    <property type="component" value="Unassembled WGS sequence"/>
</dbReference>
<sequence length="125" mass="13973">MISDTIGGRIRQARSEAGLSQRQLATRLAVTTKTLENWEEDRSEPRANKLVMMAGVLNIPSTWLLTGDAPKEMKRGFDFQETMGISQKLERAMAMQVALSSLLEEVSSDVSRLQNELDSELEMEA</sequence>
<dbReference type="PANTHER" id="PTHR46558:SF4">
    <property type="entry name" value="DNA-BIDING PHAGE PROTEIN"/>
    <property type="match status" value="1"/>
</dbReference>
<dbReference type="PANTHER" id="PTHR46558">
    <property type="entry name" value="TRACRIPTIONAL REGULATORY PROTEIN-RELATED-RELATED"/>
    <property type="match status" value="1"/>
</dbReference>
<dbReference type="EMBL" id="VHSH01000012">
    <property type="protein sequence ID" value="TQV72488.1"/>
    <property type="molecule type" value="Genomic_DNA"/>
</dbReference>
<gene>
    <name evidence="3" type="ORF">FKG95_25805</name>
</gene>
<feature type="domain" description="HTH cro/C1-type" evidence="2">
    <location>
        <begin position="10"/>
        <end position="64"/>
    </location>
</feature>
<reference evidence="3 4" key="1">
    <citation type="submission" date="2019-06" db="EMBL/GenBank/DDBJ databases">
        <title>Whole genome sequence for Rhodospirillaceae sp. R148.</title>
        <authorList>
            <person name="Wang G."/>
        </authorList>
    </citation>
    <scope>NUCLEOTIDE SEQUENCE [LARGE SCALE GENOMIC DNA]</scope>
    <source>
        <strain evidence="3 4">R148</strain>
    </source>
</reference>
<comment type="caution">
    <text evidence="3">The sequence shown here is derived from an EMBL/GenBank/DDBJ whole genome shotgun (WGS) entry which is preliminary data.</text>
</comment>
<dbReference type="InterPro" id="IPR001387">
    <property type="entry name" value="Cro/C1-type_HTH"/>
</dbReference>
<evidence type="ECO:0000259" key="2">
    <source>
        <dbReference type="PROSITE" id="PS50943"/>
    </source>
</evidence>
<dbReference type="AlphaFoldDB" id="A0A545T5P2"/>
<dbReference type="GO" id="GO:0003677">
    <property type="term" value="F:DNA binding"/>
    <property type="evidence" value="ECO:0007669"/>
    <property type="project" value="UniProtKB-KW"/>
</dbReference>
<dbReference type="InterPro" id="IPR010982">
    <property type="entry name" value="Lambda_DNA-bd_dom_sf"/>
</dbReference>
<evidence type="ECO:0000313" key="3">
    <source>
        <dbReference type="EMBL" id="TQV72488.1"/>
    </source>
</evidence>
<dbReference type="RefSeq" id="WP_142899335.1">
    <property type="nucleotide sequence ID" value="NZ_ML660063.1"/>
</dbReference>
<dbReference type="Gene3D" id="1.10.260.40">
    <property type="entry name" value="lambda repressor-like DNA-binding domains"/>
    <property type="match status" value="1"/>
</dbReference>
<keyword evidence="4" id="KW-1185">Reference proteome</keyword>